<feature type="compositionally biased region" description="Basic and acidic residues" evidence="1">
    <location>
        <begin position="1"/>
        <end position="30"/>
    </location>
</feature>
<feature type="compositionally biased region" description="Low complexity" evidence="1">
    <location>
        <begin position="534"/>
        <end position="554"/>
    </location>
</feature>
<feature type="compositionally biased region" description="Low complexity" evidence="1">
    <location>
        <begin position="776"/>
        <end position="792"/>
    </location>
</feature>
<feature type="compositionally biased region" description="Basic residues" evidence="1">
    <location>
        <begin position="555"/>
        <end position="565"/>
    </location>
</feature>
<reference evidence="3" key="1">
    <citation type="journal article" date="2023" name="Mol. Phylogenet. Evol.">
        <title>Genome-scale phylogeny and comparative genomics of the fungal order Sordariales.</title>
        <authorList>
            <person name="Hensen N."/>
            <person name="Bonometti L."/>
            <person name="Westerberg I."/>
            <person name="Brannstrom I.O."/>
            <person name="Guillou S."/>
            <person name="Cros-Aarteil S."/>
            <person name="Calhoun S."/>
            <person name="Haridas S."/>
            <person name="Kuo A."/>
            <person name="Mondo S."/>
            <person name="Pangilinan J."/>
            <person name="Riley R."/>
            <person name="LaButti K."/>
            <person name="Andreopoulos B."/>
            <person name="Lipzen A."/>
            <person name="Chen C."/>
            <person name="Yan M."/>
            <person name="Daum C."/>
            <person name="Ng V."/>
            <person name="Clum A."/>
            <person name="Steindorff A."/>
            <person name="Ohm R.A."/>
            <person name="Martin F."/>
            <person name="Silar P."/>
            <person name="Natvig D.O."/>
            <person name="Lalanne C."/>
            <person name="Gautier V."/>
            <person name="Ament-Velasquez S.L."/>
            <person name="Kruys A."/>
            <person name="Hutchinson M.I."/>
            <person name="Powell A.J."/>
            <person name="Barry K."/>
            <person name="Miller A.N."/>
            <person name="Grigoriev I.V."/>
            <person name="Debuchy R."/>
            <person name="Gladieux P."/>
            <person name="Hiltunen Thoren M."/>
            <person name="Johannesson H."/>
        </authorList>
    </citation>
    <scope>NUCLEOTIDE SEQUENCE [LARGE SCALE GENOMIC DNA]</scope>
    <source>
        <strain evidence="3">CBS 340.73</strain>
    </source>
</reference>
<feature type="compositionally biased region" description="Polar residues" evidence="1">
    <location>
        <begin position="81"/>
        <end position="105"/>
    </location>
</feature>
<feature type="region of interest" description="Disordered" evidence="1">
    <location>
        <begin position="833"/>
        <end position="854"/>
    </location>
</feature>
<feature type="region of interest" description="Disordered" evidence="1">
    <location>
        <begin position="1"/>
        <end position="31"/>
    </location>
</feature>
<feature type="region of interest" description="Disordered" evidence="1">
    <location>
        <begin position="776"/>
        <end position="809"/>
    </location>
</feature>
<feature type="region of interest" description="Disordered" evidence="1">
    <location>
        <begin position="260"/>
        <end position="441"/>
    </location>
</feature>
<feature type="region of interest" description="Disordered" evidence="1">
    <location>
        <begin position="50"/>
        <end position="247"/>
    </location>
</feature>
<feature type="compositionally biased region" description="Polar residues" evidence="1">
    <location>
        <begin position="288"/>
        <end position="305"/>
    </location>
</feature>
<feature type="compositionally biased region" description="Polar residues" evidence="1">
    <location>
        <begin position="662"/>
        <end position="681"/>
    </location>
</feature>
<feature type="region of interest" description="Disordered" evidence="1">
    <location>
        <begin position="619"/>
        <end position="682"/>
    </location>
</feature>
<sequence>MSTFERAQEIIDMQSERAREDRAQKQKAAHDQALQEAREFLECMPPLPESARGYQVPSQGVHNPPLPVDYERLDLGAKPATQPQRHTPGNNQASFSSPTGQTRQYPSGILDNPFGVPQPAMHQPPWQTPAAGLSSFSPPNHARQFSGSFQGNPFGLQSPQPMTQPQWGAPGSNQAPSSSPCHARRFSGSVLDDPFGLPAAQPVMHMPPWKTGPVIHQPPWQTPGGSQTPTSSPYHTRQLSGGVQGDPFGFLDDLLDLGAQGMQPQWQTPTGRSLASTAAAGGGQASSPFQKPTMSLQQLYGSPSSLPARPVTQQHQRHASSGIPSPWQFPSPQWRTPGNNQPSVSSPHHTRRFSGGTYGEIFSPLAQPTMQQPEQASGSGQASSTSSTPTRLFSGIGRPGAEPFTEATEAGPASSHTRRSSGVVPAERPTSGRGSFAGGGSLSIDQLEQYIALTAKDRPSSSPAAAASSSAAPAPAYRPPHESFSSPPKPSAAMPAYKPSPLGSSPPLMASSSGPANKASAQDYLPSPPPLLTLPPARTTSAPAAAVNAPAPKATSKRARTKKGKKSEPEPELEPLQQRTTSGPSEQGLWAPTGRNSLEAFYERNLDNAFIAAGAIAAAKRAAANNNNNAAQEQQTSQQPQTPEQDESLPVITLGTPLISPESLTSTAETPAQNSNPTEATAEQGYNAADFGMDEMDAEGELEPAMGYDPFAEAETAAQLQQTLNTAEPPAENGLEPYENTPLNYEKYIVDPARYVGIDRIPDMSRVPLGNYIMSSSSSPADNNPADNSANSLPDNAVASASSGSGDDLTATIGMTDEMQAMVGERMAARLRHQPTPGGHYDSDKANHTGGGGPFKYAHSPDVFMGWNGDPYAEELKDFSNSGLKRKRT</sequence>
<dbReference type="Proteomes" id="UP001303473">
    <property type="component" value="Unassembled WGS sequence"/>
</dbReference>
<accession>A0AAN6N1E5</accession>
<proteinExistence type="predicted"/>
<feature type="region of interest" description="Disordered" evidence="1">
    <location>
        <begin position="454"/>
        <end position="592"/>
    </location>
</feature>
<name>A0AAN6N1E5_9PEZI</name>
<feature type="compositionally biased region" description="Low complexity" evidence="1">
    <location>
        <begin position="483"/>
        <end position="501"/>
    </location>
</feature>
<protein>
    <submittedName>
        <fullName evidence="2">Uncharacterized protein</fullName>
    </submittedName>
</protein>
<feature type="compositionally biased region" description="Low complexity" evidence="1">
    <location>
        <begin position="619"/>
        <end position="643"/>
    </location>
</feature>
<evidence type="ECO:0000313" key="3">
    <source>
        <dbReference type="Proteomes" id="UP001303473"/>
    </source>
</evidence>
<organism evidence="2 3">
    <name type="scientific">Diplogelasinospora grovesii</name>
    <dbReference type="NCBI Taxonomy" id="303347"/>
    <lineage>
        <taxon>Eukaryota</taxon>
        <taxon>Fungi</taxon>
        <taxon>Dikarya</taxon>
        <taxon>Ascomycota</taxon>
        <taxon>Pezizomycotina</taxon>
        <taxon>Sordariomycetes</taxon>
        <taxon>Sordariomycetidae</taxon>
        <taxon>Sordariales</taxon>
        <taxon>Diplogelasinosporaceae</taxon>
        <taxon>Diplogelasinospora</taxon>
    </lineage>
</organism>
<feature type="compositionally biased region" description="Polar residues" evidence="1">
    <location>
        <begin position="328"/>
        <end position="347"/>
    </location>
</feature>
<feature type="compositionally biased region" description="Low complexity" evidence="1">
    <location>
        <begin position="375"/>
        <end position="388"/>
    </location>
</feature>
<gene>
    <name evidence="2" type="ORF">QBC46DRAFT_412469</name>
</gene>
<feature type="compositionally biased region" description="Low complexity" evidence="1">
    <location>
        <begin position="460"/>
        <end position="475"/>
    </location>
</feature>
<feature type="compositionally biased region" description="Polar residues" evidence="1">
    <location>
        <begin position="134"/>
        <end position="180"/>
    </location>
</feature>
<dbReference type="AlphaFoldDB" id="A0AAN6N1E5"/>
<dbReference type="EMBL" id="MU853896">
    <property type="protein sequence ID" value="KAK3936053.1"/>
    <property type="molecule type" value="Genomic_DNA"/>
</dbReference>
<comment type="caution">
    <text evidence="2">The sequence shown here is derived from an EMBL/GenBank/DDBJ whole genome shotgun (WGS) entry which is preliminary data.</text>
</comment>
<feature type="compositionally biased region" description="Polar residues" evidence="1">
    <location>
        <begin position="223"/>
        <end position="241"/>
    </location>
</feature>
<evidence type="ECO:0000313" key="2">
    <source>
        <dbReference type="EMBL" id="KAK3936053.1"/>
    </source>
</evidence>
<evidence type="ECO:0000256" key="1">
    <source>
        <dbReference type="SAM" id="MobiDB-lite"/>
    </source>
</evidence>
<keyword evidence="3" id="KW-1185">Reference proteome</keyword>
<feature type="compositionally biased region" description="Low complexity" evidence="1">
    <location>
        <begin position="799"/>
        <end position="808"/>
    </location>
</feature>